<dbReference type="GeneID" id="91088149"/>
<accession>A0A1E3HSC4</accession>
<dbReference type="AlphaFoldDB" id="A0A1E3HSC4"/>
<evidence type="ECO:0000313" key="1">
    <source>
        <dbReference type="EMBL" id="WVN88726.1"/>
    </source>
</evidence>
<keyword evidence="2" id="KW-1185">Reference proteome</keyword>
<protein>
    <submittedName>
        <fullName evidence="1">Uncharacterized protein</fullName>
    </submittedName>
</protein>
<dbReference type="InterPro" id="IPR006598">
    <property type="entry name" value="CAP10"/>
</dbReference>
<sequence>MPRLRVLRSTLLLAVLVVLITYSYFHYPSSGDEDIDFDKDYKTWATGHLPGLSHTVRSPHRAWVQWWSSSLDNKPLTGLEFTEDGLVRGWDDIYNRAKETSKGREKKKLQKLLERHPILDLMKRGQEKWEDLLNRQSSTLPQAVIEYKRRYNRAPPRGFEQWWQFCKRNKVKIVDDYDQIFRDVEPYFALSPTLFRKRVDELGQTPHTSQITLSPTGASTLYGERAHSARPRLLFQLLEPIAQLLPAEISFSLSDHDLGSWLLGDDQKQAALIAIKEGRFLTEEELKGYEKREGRMPVKGLVSVCPPGSPGWQHGVAIRDGVQVEQLLHETSFIYDPFLTFDFCYNPDLLHNHGALSWNFVRETMLRPIFQLSKFSRNPEFLTTPLEAYENFISVSAQKKYSPWNEKTINKLFWRGSSTGDSYSKRSNTNYTWRESHRPRLALKTQAQTGEENVWVRRGYAWEKESWPLAKLNEAYMDVGLTGGPHQCKKEDGTCAEMEKEIIFKGRVSPEQSAKYKYVFDIDGNGWSSRFHRLLMSGSVVIKATIYPEWISDWLIPWVHYIPCKIDYSDLYDIMSFFIGSPDGTSNGHDNLAKSIADQAKKFGEEHWRWEDMQAYMFRLLLEYSRLFSDDREEWSYKKSYL</sequence>
<gene>
    <name evidence="1" type="ORF">L203_103939</name>
</gene>
<dbReference type="SMART" id="SM00672">
    <property type="entry name" value="CAP10"/>
    <property type="match status" value="1"/>
</dbReference>
<organism evidence="1 2">
    <name type="scientific">Cryptococcus depauperatus CBS 7841</name>
    <dbReference type="NCBI Taxonomy" id="1295531"/>
    <lineage>
        <taxon>Eukaryota</taxon>
        <taxon>Fungi</taxon>
        <taxon>Dikarya</taxon>
        <taxon>Basidiomycota</taxon>
        <taxon>Agaricomycotina</taxon>
        <taxon>Tremellomycetes</taxon>
        <taxon>Tremellales</taxon>
        <taxon>Cryptococcaceae</taxon>
        <taxon>Cryptococcus</taxon>
    </lineage>
</organism>
<dbReference type="EMBL" id="CP143787">
    <property type="protein sequence ID" value="WVN88726.1"/>
    <property type="molecule type" value="Genomic_DNA"/>
</dbReference>
<dbReference type="Pfam" id="PF05686">
    <property type="entry name" value="Glyco_transf_90"/>
    <property type="match status" value="1"/>
</dbReference>
<reference evidence="1" key="3">
    <citation type="submission" date="2024-01" db="EMBL/GenBank/DDBJ databases">
        <authorList>
            <person name="Coelho M.A."/>
            <person name="David-Palma M."/>
            <person name="Shea T."/>
            <person name="Sun S."/>
            <person name="Cuomo C.A."/>
            <person name="Heitman J."/>
        </authorList>
    </citation>
    <scope>NUCLEOTIDE SEQUENCE</scope>
    <source>
        <strain evidence="1">CBS 7841</strain>
    </source>
</reference>
<evidence type="ECO:0000313" key="2">
    <source>
        <dbReference type="Proteomes" id="UP000094043"/>
    </source>
</evidence>
<reference evidence="1" key="1">
    <citation type="submission" date="2016-06" db="EMBL/GenBank/DDBJ databases">
        <authorList>
            <person name="Cuomo C."/>
            <person name="Litvintseva A."/>
            <person name="Heitman J."/>
            <person name="Chen Y."/>
            <person name="Sun S."/>
            <person name="Springer D."/>
            <person name="Dromer F."/>
            <person name="Young S."/>
            <person name="Zeng Q."/>
            <person name="Chapman S."/>
            <person name="Gujja S."/>
            <person name="Saif S."/>
            <person name="Birren B."/>
        </authorList>
    </citation>
    <scope>NUCLEOTIDE SEQUENCE</scope>
    <source>
        <strain evidence="1">CBS 7841</strain>
    </source>
</reference>
<dbReference type="Proteomes" id="UP000094043">
    <property type="component" value="Chromosome 4"/>
</dbReference>
<dbReference type="PANTHER" id="PTHR12203">
    <property type="entry name" value="KDEL LYS-ASP-GLU-LEU CONTAINING - RELATED"/>
    <property type="match status" value="1"/>
</dbReference>
<reference evidence="1" key="2">
    <citation type="journal article" date="2022" name="Elife">
        <title>Obligate sexual reproduction of a homothallic fungus closely related to the Cryptococcus pathogenic species complex.</title>
        <authorList>
            <person name="Passer A.R."/>
            <person name="Clancey S.A."/>
            <person name="Shea T."/>
            <person name="David-Palma M."/>
            <person name="Averette A.F."/>
            <person name="Boekhout T."/>
            <person name="Porcel B.M."/>
            <person name="Nowrousian M."/>
            <person name="Cuomo C.A."/>
            <person name="Sun S."/>
            <person name="Heitman J."/>
            <person name="Coelho M.A."/>
        </authorList>
    </citation>
    <scope>NUCLEOTIDE SEQUENCE</scope>
    <source>
        <strain evidence="1">CBS 7841</strain>
    </source>
</reference>
<dbReference type="KEGG" id="cdep:91088149"/>
<dbReference type="VEuPathDB" id="FungiDB:L203_06032"/>
<dbReference type="OrthoDB" id="541052at2759"/>
<name>A0A1E3HSC4_9TREE</name>
<dbReference type="PANTHER" id="PTHR12203:SF118">
    <property type="entry name" value="BETA-1,2-XYLOSYLTRANSFERASE 1"/>
    <property type="match status" value="1"/>
</dbReference>
<dbReference type="InterPro" id="IPR051091">
    <property type="entry name" value="O-Glucosyltr/Glycosyltrsf_90"/>
</dbReference>
<dbReference type="RefSeq" id="XP_066069426.1">
    <property type="nucleotide sequence ID" value="XM_066213329.1"/>
</dbReference>
<proteinExistence type="predicted"/>